<proteinExistence type="predicted"/>
<protein>
    <recommendedName>
        <fullName evidence="2">Aminotransferase class V domain-containing protein</fullName>
    </recommendedName>
</protein>
<comment type="caution">
    <text evidence="3">The sequence shown here is derived from an EMBL/GenBank/DDBJ whole genome shotgun (WGS) entry which is preliminary data.</text>
</comment>
<dbReference type="Pfam" id="PF00266">
    <property type="entry name" value="Aminotran_5"/>
    <property type="match status" value="1"/>
</dbReference>
<evidence type="ECO:0000313" key="3">
    <source>
        <dbReference type="EMBL" id="CAF0906266.1"/>
    </source>
</evidence>
<keyword evidence="4" id="KW-1185">Reference proteome</keyword>
<reference evidence="3" key="1">
    <citation type="submission" date="2021-02" db="EMBL/GenBank/DDBJ databases">
        <authorList>
            <person name="Nowell W R."/>
        </authorList>
    </citation>
    <scope>NUCLEOTIDE SEQUENCE</scope>
    <source>
        <strain evidence="3">Ploen Becks lab</strain>
    </source>
</reference>
<dbReference type="InterPro" id="IPR015424">
    <property type="entry name" value="PyrdxlP-dep_Trfase"/>
</dbReference>
<dbReference type="AlphaFoldDB" id="A0A813ZZB7"/>
<evidence type="ECO:0000256" key="1">
    <source>
        <dbReference type="SAM" id="MobiDB-lite"/>
    </source>
</evidence>
<sequence>MNKLQYPIKDSKKRYESMFELIAKSEIGNKEVYRTPFGLRKIVYCDYTASGRALSFIEEFIRNEVLKEYANTHSTATVTAVQTTIFRNEARDIIKTCVNASEEDLLLFVGSGVTGAIHKLINALDLTEPPIVVVSPFEHHSNLLPWRETLAEMIYANEGEDGAIDLLDLEKQLKKYKHDKRVKIGSFTAASNITGIISDTDKITSLLHKYGFLAFWDYATAAPHVKIDMNPSVSADIDIDYEEQAFKDAIFISTHKFVGGPQTPGILVAKKKLFRNRVPNGCGGGTVVYVTKDDHKYLKDEEEREEGGTPAIVESIRAGLVFQLKNAVGVNNILKREHFYTKKAIKFLTKIPNLHLLGSLSVERLSIFSFLIKHNQTGYYLHSNFVGVLLNDLFGIQTRSGCACAGPYAAYLIGMRPELSKSFEEILVKNDTIDRYLLKISHDLYQAKLVKPGFTRFNLSFFFDENRVDFILNAIKFVCEHGWRFLTLYKFNLESGTYRHRNFKELADRKKLSHINYKDNMFNYKKDSYKLDDMDCPASDQEVLRAAFKALELTQEPMEMIDERQLFSKTTSKLRWFLLSSEAYGIIHGISSLYNNEKVAPIFSPRKYSLSNDQLNKLYDIYKYYESGSKQDEELEDYADFAEKYFTNIDSVTYSKLINKKYNQTLSRRSGNFHYCESCENNFNLPIEDVKFSKIKPNEFKSFPNIRDSEHSKTGGFDSNRLSYVPFYDKKLNESDDSPKKSYQLRSNSYKNDEPESRKQSYMNLKEIGNNTDENSMRRFREMLKYKFSVKK</sequence>
<feature type="region of interest" description="Disordered" evidence="1">
    <location>
        <begin position="734"/>
        <end position="770"/>
    </location>
</feature>
<dbReference type="EMBL" id="CAJNOC010002002">
    <property type="protein sequence ID" value="CAF0906266.1"/>
    <property type="molecule type" value="Genomic_DNA"/>
</dbReference>
<dbReference type="PANTHER" id="PTHR43686:SF1">
    <property type="entry name" value="AMINOTRAN_5 DOMAIN-CONTAINING PROTEIN"/>
    <property type="match status" value="1"/>
</dbReference>
<accession>A0A813ZZB7</accession>
<dbReference type="InterPro" id="IPR000192">
    <property type="entry name" value="Aminotrans_V_dom"/>
</dbReference>
<gene>
    <name evidence="3" type="ORF">OXX778_LOCUS11661</name>
</gene>
<name>A0A813ZZB7_9BILA</name>
<organism evidence="3 4">
    <name type="scientific">Brachionus calyciflorus</name>
    <dbReference type="NCBI Taxonomy" id="104777"/>
    <lineage>
        <taxon>Eukaryota</taxon>
        <taxon>Metazoa</taxon>
        <taxon>Spiralia</taxon>
        <taxon>Gnathifera</taxon>
        <taxon>Rotifera</taxon>
        <taxon>Eurotatoria</taxon>
        <taxon>Monogononta</taxon>
        <taxon>Pseudotrocha</taxon>
        <taxon>Ploima</taxon>
        <taxon>Brachionidae</taxon>
        <taxon>Brachionus</taxon>
    </lineage>
</organism>
<dbReference type="Gene3D" id="3.90.1150.10">
    <property type="entry name" value="Aspartate Aminotransferase, domain 1"/>
    <property type="match status" value="1"/>
</dbReference>
<dbReference type="SUPFAM" id="SSF53383">
    <property type="entry name" value="PLP-dependent transferases"/>
    <property type="match status" value="1"/>
</dbReference>
<feature type="domain" description="Aminotransferase class V" evidence="2">
    <location>
        <begin position="43"/>
        <end position="411"/>
    </location>
</feature>
<dbReference type="Gene3D" id="3.40.640.10">
    <property type="entry name" value="Type I PLP-dependent aspartate aminotransferase-like (Major domain)"/>
    <property type="match status" value="1"/>
</dbReference>
<evidence type="ECO:0000313" key="4">
    <source>
        <dbReference type="Proteomes" id="UP000663879"/>
    </source>
</evidence>
<dbReference type="InterPro" id="IPR015422">
    <property type="entry name" value="PyrdxlP-dep_Trfase_small"/>
</dbReference>
<dbReference type="OrthoDB" id="420046at2759"/>
<dbReference type="PANTHER" id="PTHR43686">
    <property type="entry name" value="SULFURTRANSFERASE-RELATED"/>
    <property type="match status" value="1"/>
</dbReference>
<dbReference type="Proteomes" id="UP000663879">
    <property type="component" value="Unassembled WGS sequence"/>
</dbReference>
<dbReference type="InterPro" id="IPR015421">
    <property type="entry name" value="PyrdxlP-dep_Trfase_major"/>
</dbReference>
<evidence type="ECO:0000259" key="2">
    <source>
        <dbReference type="Pfam" id="PF00266"/>
    </source>
</evidence>